<reference evidence="9" key="1">
    <citation type="submission" date="2021-02" db="EMBL/GenBank/DDBJ databases">
        <authorList>
            <person name="Nowell W R."/>
        </authorList>
    </citation>
    <scope>NUCLEOTIDE SEQUENCE</scope>
</reference>
<dbReference type="PANTHER" id="PTHR12710:SF0">
    <property type="entry name" value="NUCLEAR PROTEIN LOCALIZATION PROTEIN 4 HOMOLOG"/>
    <property type="match status" value="1"/>
</dbReference>
<feature type="region of interest" description="Disordered" evidence="6">
    <location>
        <begin position="92"/>
        <end position="116"/>
    </location>
</feature>
<dbReference type="Pfam" id="PF11543">
    <property type="entry name" value="UN_NPL4"/>
    <property type="match status" value="1"/>
</dbReference>
<dbReference type="InterPro" id="IPR037518">
    <property type="entry name" value="MPN"/>
</dbReference>
<evidence type="ECO:0000256" key="1">
    <source>
        <dbReference type="ARBA" id="ARBA00011025"/>
    </source>
</evidence>
<dbReference type="GO" id="GO:0005634">
    <property type="term" value="C:nucleus"/>
    <property type="evidence" value="ECO:0007669"/>
    <property type="project" value="TreeGrafter"/>
</dbReference>
<dbReference type="SUPFAM" id="SSF90209">
    <property type="entry name" value="Ran binding protein zinc finger-like"/>
    <property type="match status" value="1"/>
</dbReference>
<dbReference type="InterPro" id="IPR024682">
    <property type="entry name" value="Npl4_Ub-like_dom"/>
</dbReference>
<evidence type="ECO:0000313" key="10">
    <source>
        <dbReference type="EMBL" id="CAF3780812.1"/>
    </source>
</evidence>
<dbReference type="Gene3D" id="3.10.20.90">
    <property type="entry name" value="Phosphatidylinositol 3-kinase Catalytic Subunit, Chain A, domain 1"/>
    <property type="match status" value="1"/>
</dbReference>
<dbReference type="PROSITE" id="PS50199">
    <property type="entry name" value="ZF_RANBP2_2"/>
    <property type="match status" value="1"/>
</dbReference>
<evidence type="ECO:0008006" key="12">
    <source>
        <dbReference type="Google" id="ProtNLM"/>
    </source>
</evidence>
<dbReference type="GO" id="GO:0043130">
    <property type="term" value="F:ubiquitin binding"/>
    <property type="evidence" value="ECO:0007669"/>
    <property type="project" value="TreeGrafter"/>
</dbReference>
<keyword evidence="4" id="KW-0862">Zinc</keyword>
<dbReference type="Proteomes" id="UP000663829">
    <property type="component" value="Unassembled WGS sequence"/>
</dbReference>
<gene>
    <name evidence="9" type="ORF">GPM918_LOCUS14195</name>
    <name evidence="10" type="ORF">SRO942_LOCUS14193</name>
</gene>
<evidence type="ECO:0000259" key="8">
    <source>
        <dbReference type="PROSITE" id="PS50249"/>
    </source>
</evidence>
<dbReference type="PROSITE" id="PS01358">
    <property type="entry name" value="ZF_RANBP2_1"/>
    <property type="match status" value="1"/>
</dbReference>
<evidence type="ECO:0000313" key="9">
    <source>
        <dbReference type="EMBL" id="CAF1009607.1"/>
    </source>
</evidence>
<name>A0A814HH77_9BILA</name>
<sequence length="681" mass="77186">MLTVRIQSAEGTKRIDLLPQDTFAKLYQKTTEIFTLQSNDGYTLYKEKNKQSPLPRSTSKSIQNAIQHGDMLYLVVERDDILPTITTNYASSPRGIGIKNDPTTTSGPSSSSYSRSYGSNFTNGNSYVAGSVPYGSTHSDYQLSKIDLKEDEVDEQLDKMDGKIERKRDPQLCHHNVHGKCIHCIPIEPYDEEYLQNRNPPIKHMSFRAYIRKLQSASRGDRNTFASLENISCSIKERCKTGHAPWPKGICTKCQPNSLTLNRQPYRHVDNIMFENGNLVNRFLNYWRLSGHQRIGFLYGRYEVYEGVPLGIRAVVAAIYEPPQETSRDGVKLTFPDPHEALIDDLSRRLNIRRIGWIFTDLLPDETKPGSVLHHRGNIDSYFLSAQECIMAGWFQNNYPNVCKYSPDGFFGSKFVTVVVTGDSTGQIHFEGYQVSNQCMALVKSKCLVPTYDSPELGYVKETSSEQYVPDVFYKEKDSYNNEIMKIGRPLPLEYLIIDVPTGFPSDINSRSTFNDSSQLVKTPFSVENRMQIGELQDMNTLANYLNQFQTIGGGSRATTMSTSKSQAFDIMADIHFLLYLAINDIIPFSTNHLDPLLDAIRANDTSGIETWMEGGDWQTIVQVIHSQSPSTLTPMTNDARMDYDTFDQQQSSAQWSCERCTFLNSESSTKCEICSFDKPR</sequence>
<evidence type="ECO:0000256" key="2">
    <source>
        <dbReference type="ARBA" id="ARBA00022723"/>
    </source>
</evidence>
<dbReference type="PANTHER" id="PTHR12710">
    <property type="entry name" value="NUCLEAR PROTEIN LOCALIZATION 4"/>
    <property type="match status" value="1"/>
</dbReference>
<dbReference type="EMBL" id="CAJOBC010003381">
    <property type="protein sequence ID" value="CAF3780812.1"/>
    <property type="molecule type" value="Genomic_DNA"/>
</dbReference>
<evidence type="ECO:0000256" key="5">
    <source>
        <dbReference type="PROSITE-ProRule" id="PRU00322"/>
    </source>
</evidence>
<dbReference type="InterPro" id="IPR007716">
    <property type="entry name" value="NPL4_Zn-bd_put"/>
</dbReference>
<dbReference type="OrthoDB" id="10251089at2759"/>
<comment type="caution">
    <text evidence="9">The sequence shown here is derived from an EMBL/GenBank/DDBJ whole genome shotgun (WGS) entry which is preliminary data.</text>
</comment>
<keyword evidence="2" id="KW-0479">Metal-binding</keyword>
<dbReference type="PROSITE" id="PS50249">
    <property type="entry name" value="MPN"/>
    <property type="match status" value="1"/>
</dbReference>
<dbReference type="Proteomes" id="UP000681722">
    <property type="component" value="Unassembled WGS sequence"/>
</dbReference>
<dbReference type="GO" id="GO:0031625">
    <property type="term" value="F:ubiquitin protein ligase binding"/>
    <property type="evidence" value="ECO:0007669"/>
    <property type="project" value="TreeGrafter"/>
</dbReference>
<comment type="similarity">
    <text evidence="1">Belongs to the NPL4 family.</text>
</comment>
<evidence type="ECO:0000313" key="11">
    <source>
        <dbReference type="Proteomes" id="UP000663829"/>
    </source>
</evidence>
<dbReference type="InterPro" id="IPR016563">
    <property type="entry name" value="Npl4"/>
</dbReference>
<dbReference type="InterPro" id="IPR007717">
    <property type="entry name" value="NPL4_C"/>
</dbReference>
<keyword evidence="3 5" id="KW-0863">Zinc-finger</keyword>
<evidence type="ECO:0000256" key="6">
    <source>
        <dbReference type="SAM" id="MobiDB-lite"/>
    </source>
</evidence>
<dbReference type="Pfam" id="PF05020">
    <property type="entry name" value="zf-NPL4"/>
    <property type="match status" value="1"/>
</dbReference>
<dbReference type="EMBL" id="CAJNOQ010003381">
    <property type="protein sequence ID" value="CAF1009607.1"/>
    <property type="molecule type" value="Genomic_DNA"/>
</dbReference>
<feature type="domain" description="MPN" evidence="8">
    <location>
        <begin position="272"/>
        <end position="411"/>
    </location>
</feature>
<evidence type="ECO:0000256" key="4">
    <source>
        <dbReference type="ARBA" id="ARBA00022833"/>
    </source>
</evidence>
<dbReference type="CDD" id="cd08061">
    <property type="entry name" value="MPN_NPL4"/>
    <property type="match status" value="1"/>
</dbReference>
<evidence type="ECO:0000256" key="3">
    <source>
        <dbReference type="ARBA" id="ARBA00022771"/>
    </source>
</evidence>
<dbReference type="SMART" id="SM00547">
    <property type="entry name" value="ZnF_RBZ"/>
    <property type="match status" value="1"/>
</dbReference>
<accession>A0A814HH77</accession>
<evidence type="ECO:0000259" key="7">
    <source>
        <dbReference type="PROSITE" id="PS50199"/>
    </source>
</evidence>
<dbReference type="InterPro" id="IPR001876">
    <property type="entry name" value="Znf_RanBP2"/>
</dbReference>
<dbReference type="GO" id="GO:0008270">
    <property type="term" value="F:zinc ion binding"/>
    <property type="evidence" value="ECO:0007669"/>
    <property type="project" value="UniProtKB-KW"/>
</dbReference>
<dbReference type="Gene3D" id="2.30.30.380">
    <property type="entry name" value="Zn-finger domain of Sec23/24"/>
    <property type="match status" value="1"/>
</dbReference>
<dbReference type="PIRSF" id="PIRSF010052">
    <property type="entry name" value="Polyub_prc_Npl4"/>
    <property type="match status" value="1"/>
</dbReference>
<proteinExistence type="inferred from homology"/>
<organism evidence="9 11">
    <name type="scientific">Didymodactylos carnosus</name>
    <dbReference type="NCBI Taxonomy" id="1234261"/>
    <lineage>
        <taxon>Eukaryota</taxon>
        <taxon>Metazoa</taxon>
        <taxon>Spiralia</taxon>
        <taxon>Gnathifera</taxon>
        <taxon>Rotifera</taxon>
        <taxon>Eurotatoria</taxon>
        <taxon>Bdelloidea</taxon>
        <taxon>Philodinida</taxon>
        <taxon>Philodinidae</taxon>
        <taxon>Didymodactylos</taxon>
    </lineage>
</organism>
<keyword evidence="11" id="KW-1185">Reference proteome</keyword>
<dbReference type="InterPro" id="IPR036443">
    <property type="entry name" value="Znf_RanBP2_sf"/>
</dbReference>
<dbReference type="Pfam" id="PF05021">
    <property type="entry name" value="NPL4"/>
    <property type="match status" value="1"/>
</dbReference>
<feature type="domain" description="RanBP2-type" evidence="7">
    <location>
        <begin position="652"/>
        <end position="681"/>
    </location>
</feature>
<dbReference type="GO" id="GO:0006511">
    <property type="term" value="P:ubiquitin-dependent protein catabolic process"/>
    <property type="evidence" value="ECO:0007669"/>
    <property type="project" value="InterPro"/>
</dbReference>
<dbReference type="AlphaFoldDB" id="A0A814HH77"/>
<protein>
    <recommendedName>
        <fullName evidence="12">Nuclear protein localization protein 4</fullName>
    </recommendedName>
</protein>
<feature type="compositionally biased region" description="Low complexity" evidence="6">
    <location>
        <begin position="102"/>
        <end position="116"/>
    </location>
</feature>